<dbReference type="OrthoDB" id="5287295at2759"/>
<keyword evidence="2" id="KW-0472">Membrane</keyword>
<feature type="transmembrane region" description="Helical" evidence="2">
    <location>
        <begin position="132"/>
        <end position="159"/>
    </location>
</feature>
<name>A0A6A6BI86_9PEZI</name>
<feature type="region of interest" description="Disordered" evidence="1">
    <location>
        <begin position="435"/>
        <end position="652"/>
    </location>
</feature>
<feature type="compositionally biased region" description="Low complexity" evidence="1">
    <location>
        <begin position="511"/>
        <end position="537"/>
    </location>
</feature>
<feature type="transmembrane region" description="Helical" evidence="2">
    <location>
        <begin position="68"/>
        <end position="91"/>
    </location>
</feature>
<dbReference type="Proteomes" id="UP000799438">
    <property type="component" value="Unassembled WGS sequence"/>
</dbReference>
<dbReference type="AlphaFoldDB" id="A0A6A6BI86"/>
<proteinExistence type="predicted"/>
<feature type="compositionally biased region" description="Low complexity" evidence="1">
    <location>
        <begin position="444"/>
        <end position="503"/>
    </location>
</feature>
<organism evidence="3 4">
    <name type="scientific">Aplosporella prunicola CBS 121167</name>
    <dbReference type="NCBI Taxonomy" id="1176127"/>
    <lineage>
        <taxon>Eukaryota</taxon>
        <taxon>Fungi</taxon>
        <taxon>Dikarya</taxon>
        <taxon>Ascomycota</taxon>
        <taxon>Pezizomycotina</taxon>
        <taxon>Dothideomycetes</taxon>
        <taxon>Dothideomycetes incertae sedis</taxon>
        <taxon>Botryosphaeriales</taxon>
        <taxon>Aplosporellaceae</taxon>
        <taxon>Aplosporella</taxon>
    </lineage>
</organism>
<accession>A0A6A6BI86</accession>
<keyword evidence="2" id="KW-0812">Transmembrane</keyword>
<keyword evidence="2" id="KW-1133">Transmembrane helix</keyword>
<dbReference type="EMBL" id="ML995481">
    <property type="protein sequence ID" value="KAF2143840.1"/>
    <property type="molecule type" value="Genomic_DNA"/>
</dbReference>
<feature type="transmembrane region" description="Helical" evidence="2">
    <location>
        <begin position="103"/>
        <end position="126"/>
    </location>
</feature>
<keyword evidence="4" id="KW-1185">Reference proteome</keyword>
<dbReference type="GeneID" id="54300544"/>
<evidence type="ECO:0000313" key="4">
    <source>
        <dbReference type="Proteomes" id="UP000799438"/>
    </source>
</evidence>
<protein>
    <submittedName>
        <fullName evidence="3">Uncharacterized protein</fullName>
    </submittedName>
</protein>
<gene>
    <name evidence="3" type="ORF">K452DRAFT_307203</name>
</gene>
<feature type="compositionally biased region" description="Polar residues" evidence="1">
    <location>
        <begin position="590"/>
        <end position="605"/>
    </location>
</feature>
<feature type="region of interest" description="Disordered" evidence="1">
    <location>
        <begin position="397"/>
        <end position="418"/>
    </location>
</feature>
<reference evidence="3" key="1">
    <citation type="journal article" date="2020" name="Stud. Mycol.">
        <title>101 Dothideomycetes genomes: a test case for predicting lifestyles and emergence of pathogens.</title>
        <authorList>
            <person name="Haridas S."/>
            <person name="Albert R."/>
            <person name="Binder M."/>
            <person name="Bloem J."/>
            <person name="Labutti K."/>
            <person name="Salamov A."/>
            <person name="Andreopoulos B."/>
            <person name="Baker S."/>
            <person name="Barry K."/>
            <person name="Bills G."/>
            <person name="Bluhm B."/>
            <person name="Cannon C."/>
            <person name="Castanera R."/>
            <person name="Culley D."/>
            <person name="Daum C."/>
            <person name="Ezra D."/>
            <person name="Gonzalez J."/>
            <person name="Henrissat B."/>
            <person name="Kuo A."/>
            <person name="Liang C."/>
            <person name="Lipzen A."/>
            <person name="Lutzoni F."/>
            <person name="Magnuson J."/>
            <person name="Mondo S."/>
            <person name="Nolan M."/>
            <person name="Ohm R."/>
            <person name="Pangilinan J."/>
            <person name="Park H.-J."/>
            <person name="Ramirez L."/>
            <person name="Alfaro M."/>
            <person name="Sun H."/>
            <person name="Tritt A."/>
            <person name="Yoshinaga Y."/>
            <person name="Zwiers L.-H."/>
            <person name="Turgeon B."/>
            <person name="Goodwin S."/>
            <person name="Spatafora J."/>
            <person name="Crous P."/>
            <person name="Grigoriev I."/>
        </authorList>
    </citation>
    <scope>NUCLEOTIDE SEQUENCE</scope>
    <source>
        <strain evidence="3">CBS 121167</strain>
    </source>
</reference>
<sequence length="652" mass="70972">MADILLLTGSATLGSLFSLITHLDYVINWRKIVDDRFEARQRHEHSQIAMLGKSDRGWRAGVNWAATYTYDVDCLLVLFWSITLFIGTYNIRIKQQNKRAMSVIFKFTALFLPALMIGFAAVASVAHAPLAFVFLVNAIFVICLTAGALVVVAVLYKYLESRNIFNRIFYKNTSYIVGSSGRNRTVSSSTTVRNRASTDKWLILRFGIIMAILLVFEGALIAYQTVNYQHNRDPDRVEANAPDYSVDQVRVELWQYLPESFPATIAFCIFGTTGPFRREYVKAFKFCFSCGRKSRSIRERRSLHGPEPWLQLQTGPFNVQSTPASPTVAGASNRPWPVSKNRTLDISEVEMQASPVSTAATAVEGPWEAITAVGPPGLMYGNSTNGTTSFAEGPLTPLSHHTEQISGPYYPPKVRQSCDSGHRSLISLKPLNSLPETLSTKGIRSSLMSKRTRSSSSTTATVPTASRPSSLKSPRSSLRSPRSSLKSPRSSGVTSTAASRAAAPLPPPPAATASTSTPRSLRSPRANRASNASTASSAHHHKSTRAPAPAYPSSHRRTLSEDPLFNHPKSPRSPRVDKDLPPVPPLPVSRRNSTGSSVHDSSVATPSPLPSPAPGTSFFLEPRAAVGTAREGESPAWLDTTSVVSEGKKSEG</sequence>
<feature type="transmembrane region" description="Helical" evidence="2">
    <location>
        <begin position="202"/>
        <end position="223"/>
    </location>
</feature>
<evidence type="ECO:0000313" key="3">
    <source>
        <dbReference type="EMBL" id="KAF2143840.1"/>
    </source>
</evidence>
<evidence type="ECO:0000256" key="1">
    <source>
        <dbReference type="SAM" id="MobiDB-lite"/>
    </source>
</evidence>
<evidence type="ECO:0000256" key="2">
    <source>
        <dbReference type="SAM" id="Phobius"/>
    </source>
</evidence>
<dbReference type="RefSeq" id="XP_033399552.1">
    <property type="nucleotide sequence ID" value="XM_033543047.1"/>
</dbReference>